<dbReference type="AlphaFoldDB" id="A0ABD1Z8G8"/>
<accession>A0ABD1Z8G8</accession>
<keyword evidence="2" id="KW-1185">Reference proteome</keyword>
<dbReference type="Proteomes" id="UP001605036">
    <property type="component" value="Unassembled WGS sequence"/>
</dbReference>
<organism evidence="1 2">
    <name type="scientific">Riccia fluitans</name>
    <dbReference type="NCBI Taxonomy" id="41844"/>
    <lineage>
        <taxon>Eukaryota</taxon>
        <taxon>Viridiplantae</taxon>
        <taxon>Streptophyta</taxon>
        <taxon>Embryophyta</taxon>
        <taxon>Marchantiophyta</taxon>
        <taxon>Marchantiopsida</taxon>
        <taxon>Marchantiidae</taxon>
        <taxon>Marchantiales</taxon>
        <taxon>Ricciaceae</taxon>
        <taxon>Riccia</taxon>
    </lineage>
</organism>
<proteinExistence type="predicted"/>
<dbReference type="EMBL" id="JBHFFA010000002">
    <property type="protein sequence ID" value="KAL2643951.1"/>
    <property type="molecule type" value="Genomic_DNA"/>
</dbReference>
<name>A0ABD1Z8G8_9MARC</name>
<gene>
    <name evidence="1" type="ORF">R1flu_011538</name>
</gene>
<reference evidence="1 2" key="1">
    <citation type="submission" date="2024-09" db="EMBL/GenBank/DDBJ databases">
        <title>Chromosome-scale assembly of Riccia fluitans.</title>
        <authorList>
            <person name="Paukszto L."/>
            <person name="Sawicki J."/>
            <person name="Karawczyk K."/>
            <person name="Piernik-Szablinska J."/>
            <person name="Szczecinska M."/>
            <person name="Mazdziarz M."/>
        </authorList>
    </citation>
    <scope>NUCLEOTIDE SEQUENCE [LARGE SCALE GENOMIC DNA]</scope>
    <source>
        <strain evidence="1">Rf_01</strain>
        <tissue evidence="1">Aerial parts of the thallus</tissue>
    </source>
</reference>
<evidence type="ECO:0000313" key="1">
    <source>
        <dbReference type="EMBL" id="KAL2643951.1"/>
    </source>
</evidence>
<comment type="caution">
    <text evidence="1">The sequence shown here is derived from an EMBL/GenBank/DDBJ whole genome shotgun (WGS) entry which is preliminary data.</text>
</comment>
<sequence length="105" mass="12186">MIFPDHDRSGWRSRALFSGFAQKLCVDPNSVSHRSFFRLIHLLRSAAPSRIKPGAVALVHIEVLVPRWCIDSRRAITRWLFDDITPNLGRRSTHRTSYETRRQSS</sequence>
<protein>
    <submittedName>
        <fullName evidence="1">Uncharacterized protein</fullName>
    </submittedName>
</protein>
<evidence type="ECO:0000313" key="2">
    <source>
        <dbReference type="Proteomes" id="UP001605036"/>
    </source>
</evidence>